<dbReference type="InterPro" id="IPR023346">
    <property type="entry name" value="Lysozyme-like_dom_sf"/>
</dbReference>
<dbReference type="PROSITE" id="PS00138">
    <property type="entry name" value="SUBTILASE_SER"/>
    <property type="match status" value="1"/>
</dbReference>
<dbReference type="SUPFAM" id="SSF52743">
    <property type="entry name" value="Subtilisin-like"/>
    <property type="match status" value="1"/>
</dbReference>
<feature type="active site" description="Charge relay system" evidence="5 6">
    <location>
        <position position="113"/>
    </location>
</feature>
<dbReference type="EMBL" id="JACXAD010000008">
    <property type="protein sequence ID" value="MBD2768079.1"/>
    <property type="molecule type" value="Genomic_DNA"/>
</dbReference>
<dbReference type="InterPro" id="IPR034045">
    <property type="entry name" value="Pep_S8_CspA-like"/>
</dbReference>
<evidence type="ECO:0000256" key="6">
    <source>
        <dbReference type="PROSITE-ProRule" id="PRU01240"/>
    </source>
</evidence>
<dbReference type="PRINTS" id="PR00723">
    <property type="entry name" value="SUBTILISIN"/>
</dbReference>
<feature type="region of interest" description="Disordered" evidence="7">
    <location>
        <begin position="80"/>
        <end position="99"/>
    </location>
</feature>
<keyword evidence="4 6" id="KW-0720">Serine protease</keyword>
<dbReference type="RefSeq" id="WP_191004895.1">
    <property type="nucleotide sequence ID" value="NZ_JACXAD010000008.1"/>
</dbReference>
<dbReference type="Gene3D" id="1.10.530.10">
    <property type="match status" value="1"/>
</dbReference>
<dbReference type="GO" id="GO:0005615">
    <property type="term" value="C:extracellular space"/>
    <property type="evidence" value="ECO:0007669"/>
    <property type="project" value="TreeGrafter"/>
</dbReference>
<dbReference type="Gene3D" id="2.60.120.1290">
    <property type="match status" value="1"/>
</dbReference>
<feature type="compositionally biased region" description="Polar residues" evidence="7">
    <location>
        <begin position="80"/>
        <end position="95"/>
    </location>
</feature>
<dbReference type="InterPro" id="IPR036852">
    <property type="entry name" value="Peptidase_S8/S53_dom_sf"/>
</dbReference>
<organism evidence="9 10">
    <name type="scientific">Hymenobacter montanus</name>
    <dbReference type="NCBI Taxonomy" id="2771359"/>
    <lineage>
        <taxon>Bacteria</taxon>
        <taxon>Pseudomonadati</taxon>
        <taxon>Bacteroidota</taxon>
        <taxon>Cytophagia</taxon>
        <taxon>Cytophagales</taxon>
        <taxon>Hymenobacteraceae</taxon>
        <taxon>Hymenobacter</taxon>
    </lineage>
</organism>
<comment type="caution">
    <text evidence="9">The sequence shown here is derived from an EMBL/GenBank/DDBJ whole genome shotgun (WGS) entry which is preliminary data.</text>
</comment>
<dbReference type="PANTHER" id="PTHR43806">
    <property type="entry name" value="PEPTIDASE S8"/>
    <property type="match status" value="1"/>
</dbReference>
<keyword evidence="2 6" id="KW-0645">Protease</keyword>
<dbReference type="GO" id="GO:0004252">
    <property type="term" value="F:serine-type endopeptidase activity"/>
    <property type="evidence" value="ECO:0007669"/>
    <property type="project" value="UniProtKB-UniRule"/>
</dbReference>
<feature type="region of interest" description="Disordered" evidence="7">
    <location>
        <begin position="1188"/>
        <end position="1233"/>
    </location>
</feature>
<dbReference type="SUPFAM" id="SSF53955">
    <property type="entry name" value="Lysozyme-like"/>
    <property type="match status" value="1"/>
</dbReference>
<dbReference type="InterPro" id="IPR015500">
    <property type="entry name" value="Peptidase_S8_subtilisin-rel"/>
</dbReference>
<feature type="domain" description="Peptidase S8/S53" evidence="8">
    <location>
        <begin position="445"/>
        <end position="552"/>
    </location>
</feature>
<sequence>MDPALQELQKGSPGAVIEAVIRLHDPAVVPPQVRLVAQFGLVATCRLYRRDIAAVWSSSAVVSLKASRLIAREPELESFTSPSLSAENPTFSSPQPADYPSITGEGTIVAVADWGFDFTHPNFLNPDGTTRFLAIWDQSAPGRGATKYGYGRVYTEAEINAALRTEAPFKTLGYHPAKADPSGEGTHGTHVFDIACGNGTVGPSGMAPQARMLGVHMAADAPSEHTTLADSVHLLEALDFFGSWAGDRCVVVNMSMGRHGGPHDGLTSVEQAIDAWLEARPGRAVVQSSGNYYQAQTHSSGRVEPGQPKTLHWIIDAADSTPNELEVWYSGHDEFRVEITIPGRSTAISVPLGDKQDITDDGRLIGRIYHRAKDPNNGNHHIDVFMYRHAPPGIWLVTLVGEDVVDGRFHAWIERDAGCYGCQSRFAPEDVDPRFTTGTICNGFRTIAVGAYDAHSPDAAVGSFSSSGPTVSGRIKPDVCAQGVAIVAARSSPAQALRAGPDNLLTRKSGTSMAAPRVAGVVARMFQALGRPLPIHITRRLLLATTDQPATDSPPDRLRYGQGLLNPERAVAAALAYRASLDPPTPSSSFLPLPAMETNFTEAVQSAGSIALQSGQALPLRYDDTAVVAQATDLDSALRQALAGPAGVYLVLGNLAGGTLFRVFRLEPATPAPTPALPPLGLVMEYVGAPAAAAALLASQGGQGRVFLPANVVAPAARWVEVPHLSEFYKLAAADQTAQRNIWVRRLFNIRAHIALAGATITQHWLRSLGTPVLRLLVAQFAEHALPVRAVNQPHERFLGARAGGLTKPTLPLPLSEPGCYLPVISVAEGSMETINAYDLGAGLSLGPIQFNAQRSELMRFLGHLQQQDPALFQQEFGGPLGWSIRRVGTRTDILVNAGQPDEIALIGDSAHAPHNIGFLESGRLHDSDFDQIDAAFRHGLTVRFRNVVAWPHVQELVAEVAAWWLAPGLQQIHEPINGIPVLDPAQPDEDLFVLKALLLSAYVRYSACLSRILEHLRPFPTVAEKLANFRAVLAANSGDWGPCRDALRRRLIRRLFEDNAQHISQHTAARNTWAVIQRMPVAPVVLTEAWDDIIREEMPAEWAHEDLYDEVADSEAAAAPCGCGGHARAAVLMEEIQEADWDSESCAEGCGCGSACGAGEDTFYEDYLNPATAFVLGAMVGGSMASNHPAAPAPTSKSNDEDRTESGPEIISEADWEADWESDEEDDTEADDEADYGDHLVELAEVSLDADPGSVSALLQRVVFANSPSPLAPTTTPGLVFDAFLSQGPAELRQQLSNYLTLIALPRQVLVQDLRPGDILLQRAYGEGQTYAALVVAGTLIPFQELRTGQYQAYATQPGKYVHVVEAGPFPKRRELAFVRRVTDAQNRLDFDHMIVRPLRGGRQASAASGFAFPDAVEDLSEKAPRTHFRCCNYTPSAGRQAFHAAITASNWSEAFRNLNGLSMYEIMCALGSLARTTLDAFWEQRTTAAGDANVPRLDFAHTAVVTGLLPATAPGDLESTGQVNEAAEFLSERLMPEAEKVNSEALPHLALILKECRFYGVTDKSHVAYILASAHHESGVGKSLSEKYNGNADNYFNGKYQGRLGNDQPGDGSRFRGRGYVQLTGRVNYARYTDILSATRFTVDLIGNPVQAAEPSVAAPILVHGLVNGRFTGKSLADFGTDGDFKFKGARAIVNGDVAKNGPAIAAIARRYRKLLDYKPCV</sequence>
<evidence type="ECO:0000256" key="4">
    <source>
        <dbReference type="ARBA" id="ARBA00022825"/>
    </source>
</evidence>
<feature type="active site" description="Charge relay system" evidence="5 6">
    <location>
        <position position="187"/>
    </location>
</feature>
<evidence type="ECO:0000256" key="2">
    <source>
        <dbReference type="ARBA" id="ARBA00022670"/>
    </source>
</evidence>
<evidence type="ECO:0000256" key="1">
    <source>
        <dbReference type="ARBA" id="ARBA00011073"/>
    </source>
</evidence>
<keyword evidence="3 6" id="KW-0378">Hydrolase</keyword>
<evidence type="ECO:0000313" key="10">
    <source>
        <dbReference type="Proteomes" id="UP000612233"/>
    </source>
</evidence>
<protein>
    <submittedName>
        <fullName evidence="9">S8 family serine peptidase</fullName>
    </submittedName>
</protein>
<dbReference type="PANTHER" id="PTHR43806:SF11">
    <property type="entry name" value="CEREVISIN-RELATED"/>
    <property type="match status" value="1"/>
</dbReference>
<dbReference type="InterPro" id="IPR000209">
    <property type="entry name" value="Peptidase_S8/S53_dom"/>
</dbReference>
<dbReference type="Gene3D" id="3.40.50.200">
    <property type="entry name" value="Peptidase S8/S53 domain"/>
    <property type="match status" value="1"/>
</dbReference>
<proteinExistence type="inferred from homology"/>
<feature type="domain" description="Peptidase S8/S53" evidence="8">
    <location>
        <begin position="104"/>
        <end position="343"/>
    </location>
</feature>
<feature type="compositionally biased region" description="Acidic residues" evidence="7">
    <location>
        <begin position="1213"/>
        <end position="1233"/>
    </location>
</feature>
<dbReference type="InterPro" id="IPR023828">
    <property type="entry name" value="Peptidase_S8_Ser-AS"/>
</dbReference>
<dbReference type="PROSITE" id="PS51892">
    <property type="entry name" value="SUBTILASE"/>
    <property type="match status" value="1"/>
</dbReference>
<keyword evidence="10" id="KW-1185">Reference proteome</keyword>
<gene>
    <name evidence="9" type="ORF">IC235_09270</name>
</gene>
<accession>A0A927BDC0</accession>
<reference evidence="9" key="1">
    <citation type="submission" date="2020-09" db="EMBL/GenBank/DDBJ databases">
        <authorList>
            <person name="Kim M.K."/>
        </authorList>
    </citation>
    <scope>NUCLEOTIDE SEQUENCE</scope>
    <source>
        <strain evidence="9">BT664</strain>
    </source>
</reference>
<evidence type="ECO:0000256" key="7">
    <source>
        <dbReference type="SAM" id="MobiDB-lite"/>
    </source>
</evidence>
<dbReference type="InterPro" id="IPR050131">
    <property type="entry name" value="Peptidase_S8_subtilisin-like"/>
</dbReference>
<evidence type="ECO:0000313" key="9">
    <source>
        <dbReference type="EMBL" id="MBD2768079.1"/>
    </source>
</evidence>
<dbReference type="GO" id="GO:0006508">
    <property type="term" value="P:proteolysis"/>
    <property type="evidence" value="ECO:0007669"/>
    <property type="project" value="UniProtKB-KW"/>
</dbReference>
<dbReference type="Pfam" id="PF00082">
    <property type="entry name" value="Peptidase_S8"/>
    <property type="match status" value="2"/>
</dbReference>
<evidence type="ECO:0000256" key="5">
    <source>
        <dbReference type="PIRSR" id="PIRSR615500-1"/>
    </source>
</evidence>
<dbReference type="Proteomes" id="UP000612233">
    <property type="component" value="Unassembled WGS sequence"/>
</dbReference>
<evidence type="ECO:0000256" key="3">
    <source>
        <dbReference type="ARBA" id="ARBA00022801"/>
    </source>
</evidence>
<evidence type="ECO:0000259" key="8">
    <source>
        <dbReference type="Pfam" id="PF00082"/>
    </source>
</evidence>
<dbReference type="CDD" id="cd07478">
    <property type="entry name" value="Peptidases_S8_CspA-like"/>
    <property type="match status" value="1"/>
</dbReference>
<feature type="active site" description="Charge relay system" evidence="5 6">
    <location>
        <position position="512"/>
    </location>
</feature>
<name>A0A927BDC0_9BACT</name>
<comment type="similarity">
    <text evidence="1 6">Belongs to the peptidase S8 family.</text>
</comment>